<dbReference type="VEuPathDB" id="VectorBase:ASIC008732"/>
<gene>
    <name evidence="1" type="ORF">ZHAS_00008732</name>
</gene>
<accession>A0A084VT77</accession>
<dbReference type="Proteomes" id="UP000030765">
    <property type="component" value="Unassembled WGS sequence"/>
</dbReference>
<dbReference type="EMBL" id="KE525074">
    <property type="protein sequence ID" value="KFB41171.1"/>
    <property type="molecule type" value="Genomic_DNA"/>
</dbReference>
<dbReference type="AlphaFoldDB" id="A0A084VT77"/>
<organism evidence="1">
    <name type="scientific">Anopheles sinensis</name>
    <name type="common">Mosquito</name>
    <dbReference type="NCBI Taxonomy" id="74873"/>
    <lineage>
        <taxon>Eukaryota</taxon>
        <taxon>Metazoa</taxon>
        <taxon>Ecdysozoa</taxon>
        <taxon>Arthropoda</taxon>
        <taxon>Hexapoda</taxon>
        <taxon>Insecta</taxon>
        <taxon>Pterygota</taxon>
        <taxon>Neoptera</taxon>
        <taxon>Endopterygota</taxon>
        <taxon>Diptera</taxon>
        <taxon>Nematocera</taxon>
        <taxon>Culicoidea</taxon>
        <taxon>Culicidae</taxon>
        <taxon>Anophelinae</taxon>
        <taxon>Anopheles</taxon>
    </lineage>
</organism>
<reference evidence="2" key="2">
    <citation type="submission" date="2020-05" db="UniProtKB">
        <authorList>
            <consortium name="EnsemblMetazoa"/>
        </authorList>
    </citation>
    <scope>IDENTIFICATION</scope>
</reference>
<evidence type="ECO:0000313" key="1">
    <source>
        <dbReference type="EMBL" id="KFB41171.1"/>
    </source>
</evidence>
<dbReference type="EMBL" id="ATLV01016269">
    <property type="status" value="NOT_ANNOTATED_CDS"/>
    <property type="molecule type" value="Genomic_DNA"/>
</dbReference>
<proteinExistence type="predicted"/>
<protein>
    <submittedName>
        <fullName evidence="1 2">Uncharacterized protein</fullName>
    </submittedName>
</protein>
<keyword evidence="3" id="KW-1185">Reference proteome</keyword>
<name>A0A084VT77_ANOSI</name>
<dbReference type="EnsemblMetazoa" id="ASIC008732-RA">
    <property type="protein sequence ID" value="ASIC008732-PA"/>
    <property type="gene ID" value="ASIC008732"/>
</dbReference>
<sequence>MENGRSKQAQEQRCDETFRRGGKGTFSKSPAVCRMCEETVFLCVRAMRKADPEEHRQQCVAESGPHPEAFVHFLRLQHTGSTPAVVPVAHASPRNNDGDVEHTHTLARGTPSTTLVAEQGNGLARGAWRSGSLGLDVTFRFRYDVYGWLARKGKGRELGTDWWQQE</sequence>
<evidence type="ECO:0000313" key="2">
    <source>
        <dbReference type="EnsemblMetazoa" id="ASIC008732-PA"/>
    </source>
</evidence>
<evidence type="ECO:0000313" key="3">
    <source>
        <dbReference type="Proteomes" id="UP000030765"/>
    </source>
</evidence>
<reference evidence="1 3" key="1">
    <citation type="journal article" date="2014" name="BMC Genomics">
        <title>Genome sequence of Anopheles sinensis provides insight into genetics basis of mosquito competence for malaria parasites.</title>
        <authorList>
            <person name="Zhou D."/>
            <person name="Zhang D."/>
            <person name="Ding G."/>
            <person name="Shi L."/>
            <person name="Hou Q."/>
            <person name="Ye Y."/>
            <person name="Xu Y."/>
            <person name="Zhou H."/>
            <person name="Xiong C."/>
            <person name="Li S."/>
            <person name="Yu J."/>
            <person name="Hong S."/>
            <person name="Yu X."/>
            <person name="Zou P."/>
            <person name="Chen C."/>
            <person name="Chang X."/>
            <person name="Wang W."/>
            <person name="Lv Y."/>
            <person name="Sun Y."/>
            <person name="Ma L."/>
            <person name="Shen B."/>
            <person name="Zhu C."/>
        </authorList>
    </citation>
    <scope>NUCLEOTIDE SEQUENCE [LARGE SCALE GENOMIC DNA]</scope>
</reference>